<proteinExistence type="predicted"/>
<accession>A0AAV2IPL5</accession>
<dbReference type="EMBL" id="CAXITT010003689">
    <property type="protein sequence ID" value="CAL1549088.1"/>
    <property type="molecule type" value="Genomic_DNA"/>
</dbReference>
<organism evidence="1 2">
    <name type="scientific">Lymnaea stagnalis</name>
    <name type="common">Great pond snail</name>
    <name type="synonym">Helix stagnalis</name>
    <dbReference type="NCBI Taxonomy" id="6523"/>
    <lineage>
        <taxon>Eukaryota</taxon>
        <taxon>Metazoa</taxon>
        <taxon>Spiralia</taxon>
        <taxon>Lophotrochozoa</taxon>
        <taxon>Mollusca</taxon>
        <taxon>Gastropoda</taxon>
        <taxon>Heterobranchia</taxon>
        <taxon>Euthyneura</taxon>
        <taxon>Panpulmonata</taxon>
        <taxon>Hygrophila</taxon>
        <taxon>Lymnaeoidea</taxon>
        <taxon>Lymnaeidae</taxon>
        <taxon>Lymnaea</taxon>
    </lineage>
</organism>
<comment type="caution">
    <text evidence="1">The sequence shown here is derived from an EMBL/GenBank/DDBJ whole genome shotgun (WGS) entry which is preliminary data.</text>
</comment>
<gene>
    <name evidence="1" type="ORF">GSLYS_00022405001</name>
</gene>
<reference evidence="1 2" key="1">
    <citation type="submission" date="2024-04" db="EMBL/GenBank/DDBJ databases">
        <authorList>
            <consortium name="Genoscope - CEA"/>
            <person name="William W."/>
        </authorList>
    </citation>
    <scope>NUCLEOTIDE SEQUENCE [LARGE SCALE GENOMIC DNA]</scope>
</reference>
<protein>
    <submittedName>
        <fullName evidence="1">Uncharacterized protein</fullName>
    </submittedName>
</protein>
<keyword evidence="2" id="KW-1185">Reference proteome</keyword>
<sequence>MMFYENLNRSQLVALLDKFKEVLILCSHEDPATSLL</sequence>
<evidence type="ECO:0000313" key="1">
    <source>
        <dbReference type="EMBL" id="CAL1549088.1"/>
    </source>
</evidence>
<evidence type="ECO:0000313" key="2">
    <source>
        <dbReference type="Proteomes" id="UP001497497"/>
    </source>
</evidence>
<name>A0AAV2IPL5_LYMST</name>
<dbReference type="Proteomes" id="UP001497497">
    <property type="component" value="Unassembled WGS sequence"/>
</dbReference>
<dbReference type="AlphaFoldDB" id="A0AAV2IPL5"/>